<dbReference type="Proteomes" id="UP000315750">
    <property type="component" value="Chromosome"/>
</dbReference>
<dbReference type="OrthoDB" id="236788at2"/>
<dbReference type="SUPFAM" id="SSF49899">
    <property type="entry name" value="Concanavalin A-like lectins/glucanases"/>
    <property type="match status" value="1"/>
</dbReference>
<keyword evidence="4" id="KW-1185">Reference proteome</keyword>
<evidence type="ECO:0000256" key="2">
    <source>
        <dbReference type="SAM" id="MobiDB-lite"/>
    </source>
</evidence>
<keyword evidence="1" id="KW-0175">Coiled coil</keyword>
<name>A0A518AUF2_9BACT</name>
<accession>A0A518AUF2</accession>
<dbReference type="EMBL" id="CP036278">
    <property type="protein sequence ID" value="QDU58350.1"/>
    <property type="molecule type" value="Genomic_DNA"/>
</dbReference>
<dbReference type="Gene3D" id="2.60.120.200">
    <property type="match status" value="1"/>
</dbReference>
<sequence length="841" mass="94748">MKNIVLASVLIHVVLLACLAPWLKTTMEFSQKEESQRSEEVRQRELARQEHERLEREQRQLDEDSARKLREEAELKGKEELEDVVEELRDLRNEILQEQRELLSEFRERDFEDVLHFEKDLLLKEIKQLTNQVANATAQAAIRNLTIANVTGSQVGIRGFVSNVRVYEGTLPSLQESEDSSTPASNLKLKHQWPLQQDFVDKVTHKAGKSVREPHFLDKSLSFEQADQQLHRAEKEPFESLSLSTEQMAYFGTTRHDQINLWPIDLGTQFAIALDTKLFPADRSQALVSNTSASWVSGFRLAVDTENHNAVVKLITIGPEGSQRREIKARAGSFNWGQWHEIAIVMDTDRASARIYIDNEDVTEPTGQVAQQVYTQGSVLDQSLQQATDEFAKQVAEQPLTPQSAEEYKEQLSELSEQMDSYIQKESPLNDVHHSMTLARQQADRITQRLDTITAKPDLAEMNDTSSSQADKMEVATSPTNADPAELYAEAVEIERQIAEAHADMEAAKEATVENTAYSEARSHAFAATPARPDMANQLSQASETMPGTIGELSNFRDQLAQATNEAQDMVARAEMLTGKNSGNSQQASQQGRSLSTSSAMRSMATQDLGYGAVIDLTGFGGGGVGDSSGLRRDSSSEGADMAFRQKPISHLRLDQGDILQKAMPGRRFTSDSMRRGWLYIDTWYVIGPWENESQIDFNKRHPPEQVVDFDAKYYDGKYGDQAGHPQQVLKWEFYQSDQVRCQPPVVHGASTYYAYTDVWFEEARDMLIAVASDDAARVLLNDQVIWQDDGLSPWQMGEGYRRVHFRKGYNNLLVRVENGPAHCVWSVLLCPPEVLENQNN</sequence>
<protein>
    <submittedName>
        <fullName evidence="3">Uncharacterized protein</fullName>
    </submittedName>
</protein>
<dbReference type="RefSeq" id="WP_145250162.1">
    <property type="nucleotide sequence ID" value="NZ_CP036278.1"/>
</dbReference>
<feature type="region of interest" description="Disordered" evidence="2">
    <location>
        <begin position="459"/>
        <end position="481"/>
    </location>
</feature>
<dbReference type="AlphaFoldDB" id="A0A518AUF2"/>
<feature type="region of interest" description="Disordered" evidence="2">
    <location>
        <begin position="579"/>
        <end position="600"/>
    </location>
</feature>
<evidence type="ECO:0000256" key="1">
    <source>
        <dbReference type="SAM" id="Coils"/>
    </source>
</evidence>
<proteinExistence type="predicted"/>
<dbReference type="PROSITE" id="PS51257">
    <property type="entry name" value="PROKAR_LIPOPROTEIN"/>
    <property type="match status" value="1"/>
</dbReference>
<reference evidence="3 4" key="1">
    <citation type="submission" date="2019-02" db="EMBL/GenBank/DDBJ databases">
        <title>Deep-cultivation of Planctomycetes and their phenomic and genomic characterization uncovers novel biology.</title>
        <authorList>
            <person name="Wiegand S."/>
            <person name="Jogler M."/>
            <person name="Boedeker C."/>
            <person name="Pinto D."/>
            <person name="Vollmers J."/>
            <person name="Rivas-Marin E."/>
            <person name="Kohn T."/>
            <person name="Peeters S.H."/>
            <person name="Heuer A."/>
            <person name="Rast P."/>
            <person name="Oberbeckmann S."/>
            <person name="Bunk B."/>
            <person name="Jeske O."/>
            <person name="Meyerdierks A."/>
            <person name="Storesund J.E."/>
            <person name="Kallscheuer N."/>
            <person name="Luecker S."/>
            <person name="Lage O.M."/>
            <person name="Pohl T."/>
            <person name="Merkel B.J."/>
            <person name="Hornburger P."/>
            <person name="Mueller R.-W."/>
            <person name="Bruemmer F."/>
            <person name="Labrenz M."/>
            <person name="Spormann A.M."/>
            <person name="Op den Camp H."/>
            <person name="Overmann J."/>
            <person name="Amann R."/>
            <person name="Jetten M.S.M."/>
            <person name="Mascher T."/>
            <person name="Medema M.H."/>
            <person name="Devos D.P."/>
            <person name="Kaster A.-K."/>
            <person name="Ovreas L."/>
            <person name="Rohde M."/>
            <person name="Galperin M.Y."/>
            <person name="Jogler C."/>
        </authorList>
    </citation>
    <scope>NUCLEOTIDE SEQUENCE [LARGE SCALE GENOMIC DNA]</scope>
    <source>
        <strain evidence="3 4">Pan181</strain>
    </source>
</reference>
<organism evidence="3 4">
    <name type="scientific">Aeoliella mucimassa</name>
    <dbReference type="NCBI Taxonomy" id="2527972"/>
    <lineage>
        <taxon>Bacteria</taxon>
        <taxon>Pseudomonadati</taxon>
        <taxon>Planctomycetota</taxon>
        <taxon>Planctomycetia</taxon>
        <taxon>Pirellulales</taxon>
        <taxon>Lacipirellulaceae</taxon>
        <taxon>Aeoliella</taxon>
    </lineage>
</organism>
<evidence type="ECO:0000313" key="3">
    <source>
        <dbReference type="EMBL" id="QDU58350.1"/>
    </source>
</evidence>
<feature type="coiled-coil region" evidence="1">
    <location>
        <begin position="37"/>
        <end position="139"/>
    </location>
</feature>
<evidence type="ECO:0000313" key="4">
    <source>
        <dbReference type="Proteomes" id="UP000315750"/>
    </source>
</evidence>
<dbReference type="KEGG" id="amuc:Pan181_45840"/>
<gene>
    <name evidence="3" type="ORF">Pan181_45840</name>
</gene>
<dbReference type="InterPro" id="IPR013320">
    <property type="entry name" value="ConA-like_dom_sf"/>
</dbReference>
<feature type="compositionally biased region" description="Low complexity" evidence="2">
    <location>
        <begin position="581"/>
        <end position="594"/>
    </location>
</feature>